<dbReference type="EMBL" id="HG964446">
    <property type="protein sequence ID" value="CDO90212.1"/>
    <property type="molecule type" value="Genomic_DNA"/>
</dbReference>
<keyword evidence="4" id="KW-0223">Dioxygenase</keyword>
<proteinExistence type="predicted"/>
<evidence type="ECO:0000313" key="4">
    <source>
        <dbReference type="EMBL" id="CDO90212.1"/>
    </source>
</evidence>
<reference evidence="4" key="1">
    <citation type="journal article" date="2014" name="Genome Announc.">
        <title>Draft Genome Sequence of Mycobacterium triplex DSM 44626.</title>
        <authorList>
            <person name="Sassi M."/>
            <person name="Croce O."/>
            <person name="Robert C."/>
            <person name="Raoult D."/>
            <person name="Drancourt M."/>
        </authorList>
    </citation>
    <scope>NUCLEOTIDE SEQUENCE [LARGE SCALE GENOMIC DNA]</scope>
    <source>
        <strain evidence="4">DSM 44626</strain>
    </source>
</reference>
<dbReference type="InterPro" id="IPR013785">
    <property type="entry name" value="Aldolase_TIM"/>
</dbReference>
<keyword evidence="1" id="KW-0285">Flavoprotein</keyword>
<evidence type="ECO:0000256" key="1">
    <source>
        <dbReference type="ARBA" id="ARBA00022630"/>
    </source>
</evidence>
<dbReference type="eggNOG" id="COG2070">
    <property type="taxonomic scope" value="Bacteria"/>
</dbReference>
<keyword evidence="2" id="KW-0288">FMN</keyword>
<dbReference type="Proteomes" id="UP000028880">
    <property type="component" value="Unassembled WGS sequence"/>
</dbReference>
<gene>
    <name evidence="4" type="ORF">BN973_04605</name>
</gene>
<dbReference type="PANTHER" id="PTHR32332:SF20">
    <property type="entry name" value="2-NITROPROPANE DIOXYGENASE-LIKE PROTEIN"/>
    <property type="match status" value="1"/>
</dbReference>
<dbReference type="SUPFAM" id="SSF51412">
    <property type="entry name" value="Inosine monophosphate dehydrogenase (IMPDH)"/>
    <property type="match status" value="1"/>
</dbReference>
<sequence>MNVYDWEAVVSHMWRRFQDLVGVEYPVMQDGMGPSPTTYLAAAVSAAGGLGTVSCPSIVNTSEDFLRKGFRGAIEHVASNTDRPFAVNVPVGRTPDGELLLVSRTCIDEAISVKRDGGKAAEQLRAIVTSAGFAGEFGSAIRESGLVHMAKVGSVRHAVKAADYGADVIIASGYEMGGHTHAKGVHTMVLAPQVIGALDLPVVVSGGICDGRGLAAVLAMGGAAAAMGTRFIATREHQWHQAYKQRIVDAKEWDDVVYGGIYAPIRGLRNDAIAALDKARETLSPTEFQAWEEEQIRVAQRDGDVERGLLVAGQVSAAIHDIPTVAELVTRIVTQARELLSASASVLKEPACP</sequence>
<dbReference type="STRING" id="47839.BN973_04605"/>
<dbReference type="GO" id="GO:0051213">
    <property type="term" value="F:dioxygenase activity"/>
    <property type="evidence" value="ECO:0007669"/>
    <property type="project" value="UniProtKB-KW"/>
</dbReference>
<organism evidence="4">
    <name type="scientific">Mycobacterium triplex</name>
    <dbReference type="NCBI Taxonomy" id="47839"/>
    <lineage>
        <taxon>Bacteria</taxon>
        <taxon>Bacillati</taxon>
        <taxon>Actinomycetota</taxon>
        <taxon>Actinomycetes</taxon>
        <taxon>Mycobacteriales</taxon>
        <taxon>Mycobacteriaceae</taxon>
        <taxon>Mycobacterium</taxon>
        <taxon>Mycobacterium simiae complex</taxon>
    </lineage>
</organism>
<name>A0A024K3T1_9MYCO</name>
<evidence type="ECO:0000256" key="3">
    <source>
        <dbReference type="ARBA" id="ARBA00023002"/>
    </source>
</evidence>
<dbReference type="Pfam" id="PF03060">
    <property type="entry name" value="NMO"/>
    <property type="match status" value="1"/>
</dbReference>
<dbReference type="RefSeq" id="WP_232232129.1">
    <property type="nucleotide sequence ID" value="NZ_HG964446.1"/>
</dbReference>
<keyword evidence="3" id="KW-0560">Oxidoreductase</keyword>
<dbReference type="GO" id="GO:0018580">
    <property type="term" value="F:nitronate monooxygenase activity"/>
    <property type="evidence" value="ECO:0007669"/>
    <property type="project" value="InterPro"/>
</dbReference>
<protein>
    <submittedName>
        <fullName evidence="4">2-nitropropane dioxygenase</fullName>
    </submittedName>
</protein>
<dbReference type="AlphaFoldDB" id="A0A024K3T1"/>
<dbReference type="Gene3D" id="3.20.20.70">
    <property type="entry name" value="Aldolase class I"/>
    <property type="match status" value="1"/>
</dbReference>
<accession>A0A024K3T1</accession>
<reference evidence="4" key="2">
    <citation type="submission" date="2014-04" db="EMBL/GenBank/DDBJ databases">
        <authorList>
            <person name="Xu Y.W."/>
            <person name="Yang Q."/>
        </authorList>
    </citation>
    <scope>NUCLEOTIDE SEQUENCE</scope>
    <source>
        <strain evidence="4">DSM 44626</strain>
    </source>
</reference>
<dbReference type="CDD" id="cd04730">
    <property type="entry name" value="NPD_like"/>
    <property type="match status" value="1"/>
</dbReference>
<evidence type="ECO:0000256" key="2">
    <source>
        <dbReference type="ARBA" id="ARBA00022643"/>
    </source>
</evidence>
<dbReference type="PANTHER" id="PTHR32332">
    <property type="entry name" value="2-NITROPROPANE DIOXYGENASE"/>
    <property type="match status" value="1"/>
</dbReference>
<dbReference type="HOGENOM" id="CLU_038732_1_1_11"/>
<dbReference type="InterPro" id="IPR004136">
    <property type="entry name" value="NMO"/>
</dbReference>